<evidence type="ECO:0000256" key="3">
    <source>
        <dbReference type="ARBA" id="ARBA00006375"/>
    </source>
</evidence>
<evidence type="ECO:0000256" key="8">
    <source>
        <dbReference type="ARBA" id="ARBA00022737"/>
    </source>
</evidence>
<feature type="repeat" description="Solcar" evidence="12">
    <location>
        <begin position="78"/>
        <end position="170"/>
    </location>
</feature>
<dbReference type="InterPro" id="IPR023395">
    <property type="entry name" value="MCP_dom_sf"/>
</dbReference>
<comment type="subcellular location">
    <subcellularLocation>
        <location evidence="2">Membrane</location>
        <topology evidence="2">Multi-pass membrane protein</topology>
    </subcellularLocation>
    <subcellularLocation>
        <location evidence="1">Plastid</location>
        <location evidence="1">Chloroplast envelope</location>
    </subcellularLocation>
</comment>
<proteinExistence type="inferred from homology"/>
<dbReference type="GO" id="GO:0016020">
    <property type="term" value="C:membrane"/>
    <property type="evidence" value="ECO:0007669"/>
    <property type="project" value="UniProtKB-SubCell"/>
</dbReference>
<keyword evidence="6" id="KW-0934">Plastid</keyword>
<feature type="domain" description="Protein root UVB sensitive/RUS" evidence="13">
    <location>
        <begin position="414"/>
        <end position="582"/>
    </location>
</feature>
<evidence type="ECO:0000256" key="7">
    <source>
        <dbReference type="ARBA" id="ARBA00022692"/>
    </source>
</evidence>
<dbReference type="InterPro" id="IPR018108">
    <property type="entry name" value="MCP_transmembrane"/>
</dbReference>
<accession>A0AAW2R624</accession>
<dbReference type="SUPFAM" id="SSF103506">
    <property type="entry name" value="Mitochondrial carrier"/>
    <property type="match status" value="1"/>
</dbReference>
<dbReference type="AlphaFoldDB" id="A0AAW2R624"/>
<evidence type="ECO:0000259" key="13">
    <source>
        <dbReference type="Pfam" id="PF04884"/>
    </source>
</evidence>
<sequence length="626" mass="68323">MSNTARASLVWREISGLDPENCTQLHQCQTQWFGSADGSRRRSNFACISLAEKREEKGFSPTYAQLLKHPLAMVALVPKDAALFAAGAIAGAAAKTVTAPLDRIKLLMQTHGLRAGQEGARKGIGFVEAFTLIGKEEGLKGYWKGNLPQVIRIIPYSAVQLFAYETYKKLFRGKDGELSVIGRLAAGACAGMTSTFVTYPLDVLRLRLAVETGHKTMTEVALNMLREEGFASFYNGLGPSLIGIAPYIAVNFCVFDLVKKALPEKYQKRTETSLATALVSATVATLMCYPLDTVRRQMQMKGTPYATVLDAFPGIVARDGLVGLYRGFLPNALKTLPNSSIRLTTFDTVKRLIAAAEKEFQSIMDENRKKQEQTANDNNMLWGDSQIRTILEEPFPGTKVLQNSYSMGTDKALTWLPKVIKDFVLPAGFPDSVSDDYLEYILLQFPTNVTGWICHTLVTSSLLQAVGVGSLSGTAAAASAAAIRWVSKDGIGAVGRLFIGGRFGNLFDDDPKQWRLYADFIGSTGSIFDLSTQLYPAYFLPLASLGNLAKAVGRGLRDPSFRVIQNHFAIAGNLGEVSAKINLKRARILVNSHIVYQKVPGGCYKYFSVAKRVAILLAPSELETFG</sequence>
<dbReference type="GO" id="GO:0009941">
    <property type="term" value="C:chloroplast envelope"/>
    <property type="evidence" value="ECO:0007669"/>
    <property type="project" value="UniProtKB-SubCell"/>
</dbReference>
<dbReference type="PRINTS" id="PR00926">
    <property type="entry name" value="MITOCARRIER"/>
</dbReference>
<dbReference type="InterPro" id="IPR054549">
    <property type="entry name" value="UVB_sens_RUS_dom"/>
</dbReference>
<dbReference type="Gene3D" id="1.50.40.10">
    <property type="entry name" value="Mitochondrial carrier domain"/>
    <property type="match status" value="1"/>
</dbReference>
<evidence type="ECO:0000256" key="11">
    <source>
        <dbReference type="ARBA" id="ARBA00023136"/>
    </source>
</evidence>
<evidence type="ECO:0000256" key="2">
    <source>
        <dbReference type="ARBA" id="ARBA00004141"/>
    </source>
</evidence>
<dbReference type="EMBL" id="JACGWJ010000014">
    <property type="protein sequence ID" value="KAL0375329.1"/>
    <property type="molecule type" value="Genomic_DNA"/>
</dbReference>
<keyword evidence="10" id="KW-1133">Transmembrane helix</keyword>
<evidence type="ECO:0000256" key="1">
    <source>
        <dbReference type="ARBA" id="ARBA00004119"/>
    </source>
</evidence>
<organism evidence="14">
    <name type="scientific">Sesamum radiatum</name>
    <name type="common">Black benniseed</name>
    <dbReference type="NCBI Taxonomy" id="300843"/>
    <lineage>
        <taxon>Eukaryota</taxon>
        <taxon>Viridiplantae</taxon>
        <taxon>Streptophyta</taxon>
        <taxon>Embryophyta</taxon>
        <taxon>Tracheophyta</taxon>
        <taxon>Spermatophyta</taxon>
        <taxon>Magnoliopsida</taxon>
        <taxon>eudicotyledons</taxon>
        <taxon>Gunneridae</taxon>
        <taxon>Pentapetalae</taxon>
        <taxon>asterids</taxon>
        <taxon>lamiids</taxon>
        <taxon>Lamiales</taxon>
        <taxon>Pedaliaceae</taxon>
        <taxon>Sesamum</taxon>
    </lineage>
</organism>
<dbReference type="FunFam" id="1.50.40.10:FF:000042">
    <property type="entry name" value="Envelope ADP,ATP carrier protein"/>
    <property type="match status" value="1"/>
</dbReference>
<dbReference type="PROSITE" id="PS50920">
    <property type="entry name" value="SOLCAR"/>
    <property type="match status" value="3"/>
</dbReference>
<dbReference type="Pfam" id="PF00153">
    <property type="entry name" value="Mito_carr"/>
    <property type="match status" value="3"/>
</dbReference>
<feature type="repeat" description="Solcar" evidence="12">
    <location>
        <begin position="268"/>
        <end position="352"/>
    </location>
</feature>
<keyword evidence="7 12" id="KW-0812">Transmembrane</keyword>
<evidence type="ECO:0000256" key="5">
    <source>
        <dbReference type="ARBA" id="ARBA00022528"/>
    </source>
</evidence>
<dbReference type="GO" id="GO:0055085">
    <property type="term" value="P:transmembrane transport"/>
    <property type="evidence" value="ECO:0007669"/>
    <property type="project" value="InterPro"/>
</dbReference>
<evidence type="ECO:0000256" key="12">
    <source>
        <dbReference type="PROSITE-ProRule" id="PRU00282"/>
    </source>
</evidence>
<dbReference type="InterPro" id="IPR002067">
    <property type="entry name" value="MCP"/>
</dbReference>
<keyword evidence="4" id="KW-0813">Transport</keyword>
<keyword evidence="5" id="KW-0150">Chloroplast</keyword>
<comment type="caution">
    <text evidence="14">The sequence shown here is derived from an EMBL/GenBank/DDBJ whole genome shotgun (WGS) entry which is preliminary data.</text>
</comment>
<keyword evidence="11 12" id="KW-0472">Membrane</keyword>
<dbReference type="PANTHER" id="PTHR24089">
    <property type="entry name" value="SOLUTE CARRIER FAMILY 25"/>
    <property type="match status" value="1"/>
</dbReference>
<keyword evidence="8" id="KW-0677">Repeat</keyword>
<protein>
    <submittedName>
        <fullName evidence="14">Thylakoid ADP,ATP carrier protein, chloroplastic</fullName>
    </submittedName>
</protein>
<comment type="similarity">
    <text evidence="3">Belongs to the mitochondrial carrier (TC 2.A.29) family.</text>
</comment>
<feature type="repeat" description="Solcar" evidence="12">
    <location>
        <begin position="178"/>
        <end position="261"/>
    </location>
</feature>
<reference evidence="14" key="2">
    <citation type="journal article" date="2024" name="Plant">
        <title>Genomic evolution and insights into agronomic trait innovations of Sesamum species.</title>
        <authorList>
            <person name="Miao H."/>
            <person name="Wang L."/>
            <person name="Qu L."/>
            <person name="Liu H."/>
            <person name="Sun Y."/>
            <person name="Le M."/>
            <person name="Wang Q."/>
            <person name="Wei S."/>
            <person name="Zheng Y."/>
            <person name="Lin W."/>
            <person name="Duan Y."/>
            <person name="Cao H."/>
            <person name="Xiong S."/>
            <person name="Wang X."/>
            <person name="Wei L."/>
            <person name="Li C."/>
            <person name="Ma Q."/>
            <person name="Ju M."/>
            <person name="Zhao R."/>
            <person name="Li G."/>
            <person name="Mu C."/>
            <person name="Tian Q."/>
            <person name="Mei H."/>
            <person name="Zhang T."/>
            <person name="Gao T."/>
            <person name="Zhang H."/>
        </authorList>
    </citation>
    <scope>NUCLEOTIDE SEQUENCE</scope>
    <source>
        <strain evidence="14">G02</strain>
    </source>
</reference>
<name>A0AAW2R624_SESRA</name>
<evidence type="ECO:0000313" key="14">
    <source>
        <dbReference type="EMBL" id="KAL0375329.1"/>
    </source>
</evidence>
<dbReference type="Pfam" id="PF04884">
    <property type="entry name" value="UVB_sens_prot"/>
    <property type="match status" value="1"/>
</dbReference>
<evidence type="ECO:0000256" key="10">
    <source>
        <dbReference type="ARBA" id="ARBA00022989"/>
    </source>
</evidence>
<gene>
    <name evidence="14" type="ORF">Sradi_3448600</name>
</gene>
<evidence type="ECO:0000256" key="4">
    <source>
        <dbReference type="ARBA" id="ARBA00022448"/>
    </source>
</evidence>
<evidence type="ECO:0000256" key="9">
    <source>
        <dbReference type="ARBA" id="ARBA00022946"/>
    </source>
</evidence>
<keyword evidence="9" id="KW-0809">Transit peptide</keyword>
<evidence type="ECO:0000256" key="6">
    <source>
        <dbReference type="ARBA" id="ARBA00022640"/>
    </source>
</evidence>
<reference evidence="14" key="1">
    <citation type="submission" date="2020-06" db="EMBL/GenBank/DDBJ databases">
        <authorList>
            <person name="Li T."/>
            <person name="Hu X."/>
            <person name="Zhang T."/>
            <person name="Song X."/>
            <person name="Zhang H."/>
            <person name="Dai N."/>
            <person name="Sheng W."/>
            <person name="Hou X."/>
            <person name="Wei L."/>
        </authorList>
    </citation>
    <scope>NUCLEOTIDE SEQUENCE</scope>
    <source>
        <strain evidence="14">G02</strain>
        <tissue evidence="14">Leaf</tissue>
    </source>
</reference>